<evidence type="ECO:0000313" key="1">
    <source>
        <dbReference type="EMBL" id="ELR65827.1"/>
    </source>
</evidence>
<dbReference type="InterPro" id="IPR014991">
    <property type="entry name" value="DUF1840"/>
</dbReference>
<protein>
    <recommendedName>
        <fullName evidence="3">DUF1840 domain-containing protein</fullName>
    </recommendedName>
</protein>
<name>L8JEJ1_9GAMM</name>
<dbReference type="EMBL" id="AMZO01000016">
    <property type="protein sequence ID" value="ELR65827.1"/>
    <property type="molecule type" value="Genomic_DNA"/>
</dbReference>
<evidence type="ECO:0000313" key="2">
    <source>
        <dbReference type="Proteomes" id="UP000011134"/>
    </source>
</evidence>
<dbReference type="Pfam" id="PF08895">
    <property type="entry name" value="DUF1840"/>
    <property type="match status" value="1"/>
</dbReference>
<comment type="caution">
    <text evidence="1">The sequence shown here is derived from an EMBL/GenBank/DDBJ whole genome shotgun (WGS) entry which is preliminary data.</text>
</comment>
<organism evidence="1 2">
    <name type="scientific">Photobacterium marinum</name>
    <dbReference type="NCBI Taxonomy" id="1056511"/>
    <lineage>
        <taxon>Bacteria</taxon>
        <taxon>Pseudomonadati</taxon>
        <taxon>Pseudomonadota</taxon>
        <taxon>Gammaproteobacteria</taxon>
        <taxon>Vibrionales</taxon>
        <taxon>Vibrionaceae</taxon>
        <taxon>Photobacterium</taxon>
    </lineage>
</organism>
<accession>L8JEJ1</accession>
<proteinExistence type="predicted"/>
<evidence type="ECO:0008006" key="3">
    <source>
        <dbReference type="Google" id="ProtNLM"/>
    </source>
</evidence>
<gene>
    <name evidence="1" type="ORF">C942_00914</name>
</gene>
<dbReference type="AlphaFoldDB" id="L8JEJ1"/>
<dbReference type="Proteomes" id="UP000011134">
    <property type="component" value="Unassembled WGS sequence"/>
</dbReference>
<dbReference type="PATRIC" id="fig|1056511.3.peg.2407"/>
<keyword evidence="2" id="KW-1185">Reference proteome</keyword>
<sequence length="95" mass="10818">MFGDVAKQMLRLMGFCENIPGAIDAENVPQALVNLQQAVNWVREIEQNAGDDPAMNIDDCDDQDVEPMIGLYNRAIPLIEMLKEAEKEECYIMWE</sequence>
<reference evidence="1 2" key="1">
    <citation type="submission" date="2012-12" db="EMBL/GenBank/DDBJ databases">
        <title>Genome Assembly of Photobacterium sp. AK15.</title>
        <authorList>
            <person name="Khatri I."/>
            <person name="Vaidya B."/>
            <person name="Srinivas T.N.R."/>
            <person name="Subramanian S."/>
            <person name="Pinnaka A."/>
        </authorList>
    </citation>
    <scope>NUCLEOTIDE SEQUENCE [LARGE SCALE GENOMIC DNA]</scope>
    <source>
        <strain evidence="1 2">AK15</strain>
    </source>
</reference>